<dbReference type="EMBL" id="ML119189">
    <property type="protein sequence ID" value="RPB07257.1"/>
    <property type="molecule type" value="Genomic_DNA"/>
</dbReference>
<evidence type="ECO:0000313" key="3">
    <source>
        <dbReference type="EMBL" id="RPB07257.1"/>
    </source>
</evidence>
<gene>
    <name evidence="3" type="ORF">P167DRAFT_599026</name>
</gene>
<organism evidence="3 4">
    <name type="scientific">Morchella conica CCBAS932</name>
    <dbReference type="NCBI Taxonomy" id="1392247"/>
    <lineage>
        <taxon>Eukaryota</taxon>
        <taxon>Fungi</taxon>
        <taxon>Dikarya</taxon>
        <taxon>Ascomycota</taxon>
        <taxon>Pezizomycotina</taxon>
        <taxon>Pezizomycetes</taxon>
        <taxon>Pezizales</taxon>
        <taxon>Morchellaceae</taxon>
        <taxon>Morchella</taxon>
    </lineage>
</organism>
<evidence type="ECO:0000256" key="1">
    <source>
        <dbReference type="SAM" id="Coils"/>
    </source>
</evidence>
<feature type="region of interest" description="Disordered" evidence="2">
    <location>
        <begin position="155"/>
        <end position="399"/>
    </location>
</feature>
<evidence type="ECO:0000256" key="2">
    <source>
        <dbReference type="SAM" id="MobiDB-lite"/>
    </source>
</evidence>
<accession>A0A3N4K9Q5</accession>
<sequence length="483" mass="55229">MTEIFPARVYKIHGEFLDQTRKNMTAQKALNTIYRDRDFPPWPIEGEFSIYPRESICRIIINKKGRICGKRISDSCAGSLRQHVKTAHLSENLEIRQRHLRKLELVPGKLGPPGREVVAEVVKELIRRYKNPFDLAKIRFDEDSSSDDEHHEIAGEVVEDVEEDEREEDEQEEDGEEEEEEEEATQVEEVTDVTAGGEMTDGEGDTPSEAGTCELASMSKHIPEYDGEELESQEKGSDTTCSSVDAEFLPEDGHEEVKLTREEKGDDSEEENILDNEKKSEVVAKGLQEAIDASSDWGYNGDDDGDDDEQVFEEDLEVWREERTWEKGNKQRDELMLDIDTGRKEHESHLKLKSEKKEDTPSKRQRSAFDDYTDGDEDEDDHESWFSTPTPAPSKRQRTIGARYVRIERQGRPVALAKEGAVLKAGELVEKEEEAVKKEEKAVKKEEEVVKKEESPETPEVYYLARESGVFLDYEGDIYMSGI</sequence>
<dbReference type="AlphaFoldDB" id="A0A3N4K9Q5"/>
<keyword evidence="4" id="KW-1185">Reference proteome</keyword>
<keyword evidence="1" id="KW-0175">Coiled coil</keyword>
<proteinExistence type="predicted"/>
<protein>
    <submittedName>
        <fullName evidence="3">Uncharacterized protein</fullName>
    </submittedName>
</protein>
<feature type="compositionally biased region" description="Acidic residues" evidence="2">
    <location>
        <begin position="301"/>
        <end position="316"/>
    </location>
</feature>
<feature type="compositionally biased region" description="Acidic residues" evidence="2">
    <location>
        <begin position="371"/>
        <end position="382"/>
    </location>
</feature>
<dbReference type="Proteomes" id="UP000277580">
    <property type="component" value="Unassembled WGS sequence"/>
</dbReference>
<feature type="coiled-coil region" evidence="1">
    <location>
        <begin position="428"/>
        <end position="455"/>
    </location>
</feature>
<feature type="compositionally biased region" description="Basic and acidic residues" evidence="2">
    <location>
        <begin position="251"/>
        <end position="264"/>
    </location>
</feature>
<feature type="compositionally biased region" description="Acidic residues" evidence="2">
    <location>
        <begin position="157"/>
        <end position="191"/>
    </location>
</feature>
<feature type="compositionally biased region" description="Basic and acidic residues" evidence="2">
    <location>
        <begin position="317"/>
        <end position="362"/>
    </location>
</feature>
<name>A0A3N4K9Q5_9PEZI</name>
<dbReference type="OrthoDB" id="5412693at2759"/>
<dbReference type="InParanoid" id="A0A3N4K9Q5"/>
<evidence type="ECO:0000313" key="4">
    <source>
        <dbReference type="Proteomes" id="UP000277580"/>
    </source>
</evidence>
<feature type="compositionally biased region" description="Acidic residues" evidence="2">
    <location>
        <begin position="265"/>
        <end position="274"/>
    </location>
</feature>
<reference evidence="3 4" key="1">
    <citation type="journal article" date="2018" name="Nat. Ecol. Evol.">
        <title>Pezizomycetes genomes reveal the molecular basis of ectomycorrhizal truffle lifestyle.</title>
        <authorList>
            <person name="Murat C."/>
            <person name="Payen T."/>
            <person name="Noel B."/>
            <person name="Kuo A."/>
            <person name="Morin E."/>
            <person name="Chen J."/>
            <person name="Kohler A."/>
            <person name="Krizsan K."/>
            <person name="Balestrini R."/>
            <person name="Da Silva C."/>
            <person name="Montanini B."/>
            <person name="Hainaut M."/>
            <person name="Levati E."/>
            <person name="Barry K.W."/>
            <person name="Belfiori B."/>
            <person name="Cichocki N."/>
            <person name="Clum A."/>
            <person name="Dockter R.B."/>
            <person name="Fauchery L."/>
            <person name="Guy J."/>
            <person name="Iotti M."/>
            <person name="Le Tacon F."/>
            <person name="Lindquist E.A."/>
            <person name="Lipzen A."/>
            <person name="Malagnac F."/>
            <person name="Mello A."/>
            <person name="Molinier V."/>
            <person name="Miyauchi S."/>
            <person name="Poulain J."/>
            <person name="Riccioni C."/>
            <person name="Rubini A."/>
            <person name="Sitrit Y."/>
            <person name="Splivallo R."/>
            <person name="Traeger S."/>
            <person name="Wang M."/>
            <person name="Zifcakova L."/>
            <person name="Wipf D."/>
            <person name="Zambonelli A."/>
            <person name="Paolocci F."/>
            <person name="Nowrousian M."/>
            <person name="Ottonello S."/>
            <person name="Baldrian P."/>
            <person name="Spatafora J.W."/>
            <person name="Henrissat B."/>
            <person name="Nagy L.G."/>
            <person name="Aury J.M."/>
            <person name="Wincker P."/>
            <person name="Grigoriev I.V."/>
            <person name="Bonfante P."/>
            <person name="Martin F.M."/>
        </authorList>
    </citation>
    <scope>NUCLEOTIDE SEQUENCE [LARGE SCALE GENOMIC DNA]</scope>
    <source>
        <strain evidence="3 4">CCBAS932</strain>
    </source>
</reference>